<feature type="transmembrane region" description="Helical" evidence="7">
    <location>
        <begin position="97"/>
        <end position="125"/>
    </location>
</feature>
<reference evidence="9" key="1">
    <citation type="submission" date="2016-11" db="UniProtKB">
        <authorList>
            <consortium name="WormBaseParasite"/>
        </authorList>
    </citation>
    <scope>IDENTIFICATION</scope>
</reference>
<comment type="subcellular location">
    <subcellularLocation>
        <location evidence="1">Membrane</location>
        <topology evidence="1">Multi-pass membrane protein</topology>
    </subcellularLocation>
</comment>
<evidence type="ECO:0000256" key="1">
    <source>
        <dbReference type="ARBA" id="ARBA00004141"/>
    </source>
</evidence>
<dbReference type="GO" id="GO:0016020">
    <property type="term" value="C:membrane"/>
    <property type="evidence" value="ECO:0007669"/>
    <property type="project" value="UniProtKB-SubCell"/>
</dbReference>
<proteinExistence type="inferred from homology"/>
<name>A0A1I7X1P6_HETBA</name>
<keyword evidence="5 7" id="KW-0472">Membrane</keyword>
<accession>A0A1I7X1P6</accession>
<dbReference type="Pfam" id="PF10268">
    <property type="entry name" value="Tmemb_161AB"/>
    <property type="match status" value="2"/>
</dbReference>
<sequence>MMTTCNHALYAIVDVFTQYFSQLSELILPAIYDQFTVCIQQQNEQLARSTVNCLETLILSNGERFNDVMWERTVDLFRRLFAATLPKSLVVLNRDNFVLKLLILIGNIYFKKLLKIVFSFCYFYHNGYTVLLRQRTMNCVHYCLLQGKRAIQEFGEKSEKRRIMMVSTSQNLFLKKYFIFNIIVITFAAIFFLLSFIFVTASDSCFDIHLLEAYDKFSENVEALMLETGATETISTKQKNPLLLYISMSVFFSFLSAMLVFPNFRYADMYSNAQAVAALPINLTKDQLDILRVYFVIVAVLLRVAVRKYHLQAHLNTAYIKLRAIQRETGHVRNIHLQSMVKDFLEV</sequence>
<dbReference type="PANTHER" id="PTHR13624">
    <property type="entry name" value="RE42071P"/>
    <property type="match status" value="1"/>
</dbReference>
<keyword evidence="3 7" id="KW-0812">Transmembrane</keyword>
<protein>
    <submittedName>
        <fullName evidence="9">DC_STAMP domain-containing protein</fullName>
    </submittedName>
</protein>
<evidence type="ECO:0000256" key="5">
    <source>
        <dbReference type="ARBA" id="ARBA00023136"/>
    </source>
</evidence>
<feature type="transmembrane region" description="Helical" evidence="7">
    <location>
        <begin position="290"/>
        <end position="306"/>
    </location>
</feature>
<evidence type="ECO:0000256" key="6">
    <source>
        <dbReference type="ARBA" id="ARBA00023180"/>
    </source>
</evidence>
<evidence type="ECO:0000256" key="2">
    <source>
        <dbReference type="ARBA" id="ARBA00009706"/>
    </source>
</evidence>
<evidence type="ECO:0000256" key="7">
    <source>
        <dbReference type="SAM" id="Phobius"/>
    </source>
</evidence>
<dbReference type="AlphaFoldDB" id="A0A1I7X1P6"/>
<evidence type="ECO:0000256" key="4">
    <source>
        <dbReference type="ARBA" id="ARBA00022989"/>
    </source>
</evidence>
<feature type="transmembrane region" description="Helical" evidence="7">
    <location>
        <begin position="177"/>
        <end position="199"/>
    </location>
</feature>
<evidence type="ECO:0000313" key="9">
    <source>
        <dbReference type="WBParaSite" id="Hba_11319"/>
    </source>
</evidence>
<dbReference type="WBParaSite" id="Hba_11319">
    <property type="protein sequence ID" value="Hba_11319"/>
    <property type="gene ID" value="Hba_11319"/>
</dbReference>
<dbReference type="InterPro" id="IPR019395">
    <property type="entry name" value="Transmembrane_161A/B"/>
</dbReference>
<keyword evidence="4 7" id="KW-1133">Transmembrane helix</keyword>
<comment type="similarity">
    <text evidence="2">Belongs to the TMEM161 family.</text>
</comment>
<evidence type="ECO:0000313" key="8">
    <source>
        <dbReference type="Proteomes" id="UP000095283"/>
    </source>
</evidence>
<keyword evidence="6" id="KW-0325">Glycoprotein</keyword>
<keyword evidence="8" id="KW-1185">Reference proteome</keyword>
<feature type="transmembrane region" description="Helical" evidence="7">
    <location>
        <begin position="242"/>
        <end position="261"/>
    </location>
</feature>
<evidence type="ECO:0000256" key="3">
    <source>
        <dbReference type="ARBA" id="ARBA00022692"/>
    </source>
</evidence>
<dbReference type="Proteomes" id="UP000095283">
    <property type="component" value="Unplaced"/>
</dbReference>
<organism evidence="8 9">
    <name type="scientific">Heterorhabditis bacteriophora</name>
    <name type="common">Entomopathogenic nematode worm</name>
    <dbReference type="NCBI Taxonomy" id="37862"/>
    <lineage>
        <taxon>Eukaryota</taxon>
        <taxon>Metazoa</taxon>
        <taxon>Ecdysozoa</taxon>
        <taxon>Nematoda</taxon>
        <taxon>Chromadorea</taxon>
        <taxon>Rhabditida</taxon>
        <taxon>Rhabditina</taxon>
        <taxon>Rhabditomorpha</taxon>
        <taxon>Strongyloidea</taxon>
        <taxon>Heterorhabditidae</taxon>
        <taxon>Heterorhabditis</taxon>
    </lineage>
</organism>
<dbReference type="PANTHER" id="PTHR13624:SF6">
    <property type="entry name" value="EMEI"/>
    <property type="match status" value="1"/>
</dbReference>